<dbReference type="Pfam" id="PF00034">
    <property type="entry name" value="Cytochrom_C"/>
    <property type="match status" value="1"/>
</dbReference>
<keyword evidence="3 4" id="KW-0408">Iron</keyword>
<dbReference type="AlphaFoldDB" id="E8R6F2"/>
<dbReference type="InterPro" id="IPR055557">
    <property type="entry name" value="DUF7133"/>
</dbReference>
<dbReference type="NCBIfam" id="TIGR02604">
    <property type="entry name" value="Piru_Ver_Nterm"/>
    <property type="match status" value="1"/>
</dbReference>
<dbReference type="Gene3D" id="2.120.10.30">
    <property type="entry name" value="TolB, C-terminal domain"/>
    <property type="match status" value="1"/>
</dbReference>
<evidence type="ECO:0000256" key="3">
    <source>
        <dbReference type="ARBA" id="ARBA00023004"/>
    </source>
</evidence>
<dbReference type="PANTHER" id="PTHR33546:SF1">
    <property type="entry name" value="LARGE, MULTIFUNCTIONAL SECRETED PROTEIN"/>
    <property type="match status" value="1"/>
</dbReference>
<dbReference type="NCBIfam" id="TIGR02603">
    <property type="entry name" value="CxxCH_TIGR02603"/>
    <property type="match status" value="1"/>
</dbReference>
<dbReference type="GO" id="GO:0020037">
    <property type="term" value="F:heme binding"/>
    <property type="evidence" value="ECO:0007669"/>
    <property type="project" value="InterPro"/>
</dbReference>
<dbReference type="SUPFAM" id="SSF48371">
    <property type="entry name" value="ARM repeat"/>
    <property type="match status" value="1"/>
</dbReference>
<dbReference type="OrthoDB" id="230287at2"/>
<keyword evidence="8" id="KW-1185">Reference proteome</keyword>
<evidence type="ECO:0000256" key="1">
    <source>
        <dbReference type="ARBA" id="ARBA00022617"/>
    </source>
</evidence>
<keyword evidence="1 4" id="KW-0349">Heme</keyword>
<dbReference type="SUPFAM" id="SSF46626">
    <property type="entry name" value="Cytochrome c"/>
    <property type="match status" value="1"/>
</dbReference>
<reference evidence="7 8" key="2">
    <citation type="journal article" date="2011" name="Stand. Genomic Sci.">
        <title>Complete genome sequence of Isosphaera pallida type strain (IS1B).</title>
        <authorList>
            <consortium name="US DOE Joint Genome Institute (JGI-PGF)"/>
            <person name="Goker M."/>
            <person name="Cleland D."/>
            <person name="Saunders E."/>
            <person name="Lapidus A."/>
            <person name="Nolan M."/>
            <person name="Lucas S."/>
            <person name="Hammon N."/>
            <person name="Deshpande S."/>
            <person name="Cheng J.F."/>
            <person name="Tapia R."/>
            <person name="Han C."/>
            <person name="Goodwin L."/>
            <person name="Pitluck S."/>
            <person name="Liolios K."/>
            <person name="Pagani I."/>
            <person name="Ivanova N."/>
            <person name="Mavromatis K."/>
            <person name="Pati A."/>
            <person name="Chen A."/>
            <person name="Palaniappan K."/>
            <person name="Land M."/>
            <person name="Hauser L."/>
            <person name="Chang Y.J."/>
            <person name="Jeffries C.D."/>
            <person name="Detter J.C."/>
            <person name="Beck B."/>
            <person name="Woyke T."/>
            <person name="Bristow J."/>
            <person name="Eisen J.A."/>
            <person name="Markowitz V."/>
            <person name="Hugenholtz P."/>
            <person name="Kyrpides N.C."/>
            <person name="Klenk H.P."/>
        </authorList>
    </citation>
    <scope>NUCLEOTIDE SEQUENCE [LARGE SCALE GENOMIC DNA]</scope>
    <source>
        <strain evidence="8">ATCC 43644 / DSM 9630 / IS1B</strain>
    </source>
</reference>
<evidence type="ECO:0000313" key="7">
    <source>
        <dbReference type="EMBL" id="ADV61853.1"/>
    </source>
</evidence>
<dbReference type="InterPro" id="IPR011042">
    <property type="entry name" value="6-blade_b-propeller_TolB-like"/>
</dbReference>
<dbReference type="InterPro" id="IPR011989">
    <property type="entry name" value="ARM-like"/>
</dbReference>
<organism evidence="7 8">
    <name type="scientific">Isosphaera pallida (strain ATCC 43644 / DSM 9630 / IS1B)</name>
    <dbReference type="NCBI Taxonomy" id="575540"/>
    <lineage>
        <taxon>Bacteria</taxon>
        <taxon>Pseudomonadati</taxon>
        <taxon>Planctomycetota</taxon>
        <taxon>Planctomycetia</taxon>
        <taxon>Isosphaerales</taxon>
        <taxon>Isosphaeraceae</taxon>
        <taxon>Isosphaera</taxon>
    </lineage>
</organism>
<dbReference type="InterPro" id="IPR036909">
    <property type="entry name" value="Cyt_c-like_dom_sf"/>
</dbReference>
<dbReference type="InParanoid" id="E8R6F2"/>
<reference key="1">
    <citation type="submission" date="2010-11" db="EMBL/GenBank/DDBJ databases">
        <title>The complete sequence of chromosome of Isophaera pallida ATCC 43644.</title>
        <authorList>
            <consortium name="US DOE Joint Genome Institute (JGI-PGF)"/>
            <person name="Lucas S."/>
            <person name="Copeland A."/>
            <person name="Lapidus A."/>
            <person name="Bruce D."/>
            <person name="Goodwin L."/>
            <person name="Pitluck S."/>
            <person name="Kyrpides N."/>
            <person name="Mavromatis K."/>
            <person name="Pagani I."/>
            <person name="Ivanova N."/>
            <person name="Saunders E."/>
            <person name="Brettin T."/>
            <person name="Detter J.C."/>
            <person name="Han C."/>
            <person name="Tapia R."/>
            <person name="Land M."/>
            <person name="Hauser L."/>
            <person name="Markowitz V."/>
            <person name="Cheng J.-F."/>
            <person name="Hugenholtz P."/>
            <person name="Woyke T."/>
            <person name="Wu D."/>
            <person name="Eisen J.A."/>
        </authorList>
    </citation>
    <scope>NUCLEOTIDE SEQUENCE</scope>
    <source>
        <strain>ATCC 43644</strain>
    </source>
</reference>
<dbReference type="KEGG" id="ipa:Isop_1267"/>
<proteinExistence type="predicted"/>
<evidence type="ECO:0000256" key="4">
    <source>
        <dbReference type="PROSITE-ProRule" id="PRU00433"/>
    </source>
</evidence>
<dbReference type="InterPro" id="IPR009056">
    <property type="entry name" value="Cyt_c-like_dom"/>
</dbReference>
<dbReference type="PROSITE" id="PS51007">
    <property type="entry name" value="CYTC"/>
    <property type="match status" value="1"/>
</dbReference>
<feature type="region of interest" description="Disordered" evidence="5">
    <location>
        <begin position="666"/>
        <end position="691"/>
    </location>
</feature>
<evidence type="ECO:0000259" key="6">
    <source>
        <dbReference type="PROSITE" id="PS51007"/>
    </source>
</evidence>
<dbReference type="RefSeq" id="WP_013564142.1">
    <property type="nucleotide sequence ID" value="NC_014962.1"/>
</dbReference>
<dbReference type="Gene3D" id="1.25.10.10">
    <property type="entry name" value="Leucine-rich Repeat Variant"/>
    <property type="match status" value="1"/>
</dbReference>
<dbReference type="STRING" id="575540.Isop_1267"/>
<dbReference type="eggNOG" id="COG1413">
    <property type="taxonomic scope" value="Bacteria"/>
</dbReference>
<dbReference type="InterPro" id="IPR013428">
    <property type="entry name" value="Membrane-bound_put_N"/>
</dbReference>
<dbReference type="PANTHER" id="PTHR33546">
    <property type="entry name" value="LARGE, MULTIFUNCTIONAL SECRETED PROTEIN-RELATED"/>
    <property type="match status" value="1"/>
</dbReference>
<dbReference type="eggNOG" id="COG2133">
    <property type="taxonomic scope" value="Bacteria"/>
</dbReference>
<dbReference type="Gene3D" id="1.10.760.10">
    <property type="entry name" value="Cytochrome c-like domain"/>
    <property type="match status" value="1"/>
</dbReference>
<dbReference type="InterPro" id="IPR016024">
    <property type="entry name" value="ARM-type_fold"/>
</dbReference>
<protein>
    <submittedName>
        <fullName evidence="7">Membrane-bound dehydrogenase domain protein</fullName>
    </submittedName>
</protein>
<name>E8R6F2_ISOPI</name>
<dbReference type="SUPFAM" id="SSF101898">
    <property type="entry name" value="NHL repeat"/>
    <property type="match status" value="1"/>
</dbReference>
<keyword evidence="2 4" id="KW-0479">Metal-binding</keyword>
<dbReference type="eggNOG" id="COG2010">
    <property type="taxonomic scope" value="Bacteria"/>
</dbReference>
<gene>
    <name evidence="7" type="ordered locus">Isop_1267</name>
</gene>
<accession>E8R6F2</accession>
<feature type="compositionally biased region" description="Basic and acidic residues" evidence="5">
    <location>
        <begin position="678"/>
        <end position="691"/>
    </location>
</feature>
<evidence type="ECO:0000313" key="8">
    <source>
        <dbReference type="Proteomes" id="UP000008631"/>
    </source>
</evidence>
<dbReference type="HOGENOM" id="CLU_004500_1_0_0"/>
<evidence type="ECO:0000256" key="2">
    <source>
        <dbReference type="ARBA" id="ARBA00022723"/>
    </source>
</evidence>
<evidence type="ECO:0000256" key="5">
    <source>
        <dbReference type="SAM" id="MobiDB-lite"/>
    </source>
</evidence>
<dbReference type="GO" id="GO:0046872">
    <property type="term" value="F:metal ion binding"/>
    <property type="evidence" value="ECO:0007669"/>
    <property type="project" value="UniProtKB-KW"/>
</dbReference>
<dbReference type="InterPro" id="IPR013427">
    <property type="entry name" value="Haem-bd_dom_put"/>
</dbReference>
<dbReference type="GO" id="GO:0009055">
    <property type="term" value="F:electron transfer activity"/>
    <property type="evidence" value="ECO:0007669"/>
    <property type="project" value="InterPro"/>
</dbReference>
<dbReference type="Proteomes" id="UP000008631">
    <property type="component" value="Chromosome"/>
</dbReference>
<dbReference type="Pfam" id="PF23500">
    <property type="entry name" value="DUF7133"/>
    <property type="match status" value="1"/>
</dbReference>
<feature type="domain" description="Cytochrome c" evidence="6">
    <location>
        <begin position="941"/>
        <end position="1074"/>
    </location>
</feature>
<sequence>MKTRCSFFRHLGCSSCVKPPTSCWPSLTLAALLVLMGALENRTSLHAQEPTPPRFDTLRLPALEPDQAFKAIQVAPGLALRRVAMEPLVTDPVAACFDELGRLYVVEMRGYPFPDNTPPGRVRRLVDRDGDGTFDESSLFLDNLNWPTSVIASRGGVFVIAPPHLIYARDEDGDGRADVTRVVWTGLGTQNVQALANGLKLGPDGWIYASSGGNGGIVRRPDQPDQPAVDLRGRDFRFHPDTLQLQPIPGGGQFGHDFDTWGRRFVCNNSNHLRQVILTTADLDRLTVWPDAGSSPLEDIGVDGPAAPVFRISPPEPWRVVRTARRAADPAMRQRLPASELAVTGYFTSASGITIYQGSALPESAWGMAVVGDVGGNLVHRKRLEPQGAILQGVRIDAESELLASTDNWFRPVHFANTPWGTLLVLDMARETIEHPLSIPDDIKAQLDLKSGLDRGRIYELVPAQGTVRRPLPRFDQADHTQLVATLADPDGWRRETARRLLWERLTQTPIDHPDAAATLHALRELIAQRPSPEARVAALWTLDMLGWLNAEDLLQVANDPTAEVREVVARLARDRLKMNNPRLRTVVINLVRDDAGMVRFQALLALGDAVPSDEPSILTALVEASERPEMQQGPTLDRWARRGLQAAVAPRLAAFLTALNQRRTELEGKRPRAATETARESERSPDDWDARLASNESWRVATLEALASSRDRRDQLAALDGLDASQATEDQLRNRWLAISRGAARSSWNPLDHPALAQRLERLAQAASQRLRASLEKDPPGPLNLDEVKLVAAAGSDASSLELLGELLAARFEPAIQVEALAGLDRRGDEEAMRWILERWRSMSPTLRSRAAEVLLNRVGRQERLNLLLEALDQARVNLSDLGPEAADRLTAAARRLGPEAHAHARQVILNAKAIDPAAKPGRLALINRYKSVLVGRAIRRPEQGRAIFQNHCATCHRLEGNGHDVGPDLATIRHRSREDVLTHILDPNREVAPTMKTYVVVTRDGRTASGILTSETDRTVSLKRSEGIVETIERDQIEEIVETGQSLMPEGLDANIDVEAMADLLDYLLPDS</sequence>
<dbReference type="EMBL" id="CP002353">
    <property type="protein sequence ID" value="ADV61853.1"/>
    <property type="molecule type" value="Genomic_DNA"/>
</dbReference>